<dbReference type="Gene3D" id="3.30.43.10">
    <property type="entry name" value="Uridine Diphospho-n-acetylenolpyruvylglucosamine Reductase, domain 2"/>
    <property type="match status" value="1"/>
</dbReference>
<keyword evidence="4" id="KW-0274">FAD</keyword>
<dbReference type="InterPro" id="IPR051264">
    <property type="entry name" value="FAD-oxidored/transferase_4"/>
</dbReference>
<evidence type="ECO:0000256" key="1">
    <source>
        <dbReference type="ARBA" id="ARBA00001974"/>
    </source>
</evidence>
<evidence type="ECO:0000256" key="2">
    <source>
        <dbReference type="ARBA" id="ARBA00008000"/>
    </source>
</evidence>
<protein>
    <recommendedName>
        <fullName evidence="6">D-2-hydroxyglutarate dehydrogenase</fullName>
        <ecNumber evidence="6">1.1.99.39</ecNumber>
    </recommendedName>
</protein>
<reference evidence="9 10" key="1">
    <citation type="journal article" date="2024" name="Nat. Commun.">
        <title>Phylogenomics reveals the evolutionary origins of lichenization in chlorophyte algae.</title>
        <authorList>
            <person name="Puginier C."/>
            <person name="Libourel C."/>
            <person name="Otte J."/>
            <person name="Skaloud P."/>
            <person name="Haon M."/>
            <person name="Grisel S."/>
            <person name="Petersen M."/>
            <person name="Berrin J.G."/>
            <person name="Delaux P.M."/>
            <person name="Dal Grande F."/>
            <person name="Keller J."/>
        </authorList>
    </citation>
    <scope>NUCLEOTIDE SEQUENCE [LARGE SCALE GENOMIC DNA]</scope>
    <source>
        <strain evidence="9 10">SAG 2036</strain>
    </source>
</reference>
<evidence type="ECO:0000256" key="4">
    <source>
        <dbReference type="ARBA" id="ARBA00022827"/>
    </source>
</evidence>
<evidence type="ECO:0000256" key="7">
    <source>
        <dbReference type="ARBA" id="ARBA00051778"/>
    </source>
</evidence>
<dbReference type="Proteomes" id="UP001465755">
    <property type="component" value="Unassembled WGS sequence"/>
</dbReference>
<dbReference type="Gene3D" id="3.30.70.2190">
    <property type="match status" value="1"/>
</dbReference>
<sequence>MSLGWTGILASHCKLVQSQSGRSFCRWISSAVQRGSNYAELNQADVAAFTDILGSGGVVQDETALDAANEDWMGKYKGNSKLLLRPKTTQQTSDILKHCNDRRLAVVPQGGNSGLVGGSVPLFDEVIVSFASMKRILSLDKVNGALTCQAGSTLQELDDHAREHGFLMPLDLGAKGSCQAGGFVSTNAGGLRFLRYGSLHGSVLGLEAVLADGTILNSMQTLPKDNTGYDLKQLFIGAEGTLGLITAVAIRCPFASTSTNLAYLACESYEAVTEVYRRARRELGEILSAFEFLDRQALELTKQHLENVKDPLPSTNTQFYLVVETSGSNAEHDMAKLEGFLTDAMEEGLIADGTIAQDTGQAQGIWGLREGISVALRHAGATYKYDLSLPPPALYTMVEVMRQRLSHHDVRVVGYGHLGDSNLHLNISSADWKEEVRKEIEPFVYEWTAEHGGSISAEHGLGQMKPECIRYSKSPEMVGMMHRVKDLFDPNHILNPYKLLPQRTQ</sequence>
<comment type="similarity">
    <text evidence="2">Belongs to the FAD-binding oxidoreductase/transferase type 4 family.</text>
</comment>
<feature type="domain" description="FAD-binding PCMH-type" evidence="8">
    <location>
        <begin position="76"/>
        <end position="255"/>
    </location>
</feature>
<dbReference type="PANTHER" id="PTHR43716:SF1">
    <property type="entry name" value="D-2-HYDROXYGLUTARATE DEHYDROGENASE, MITOCHONDRIAL"/>
    <property type="match status" value="1"/>
</dbReference>
<comment type="caution">
    <text evidence="9">The sequence shown here is derived from an EMBL/GenBank/DDBJ whole genome shotgun (WGS) entry which is preliminary data.</text>
</comment>
<dbReference type="FunFam" id="3.30.70.2190:FF:000001">
    <property type="entry name" value="D-2-hydroxyglutarate dehydrogenase mitochondrial"/>
    <property type="match status" value="1"/>
</dbReference>
<dbReference type="InterPro" id="IPR016166">
    <property type="entry name" value="FAD-bd_PCMH"/>
</dbReference>
<dbReference type="InterPro" id="IPR016171">
    <property type="entry name" value="Vanillyl_alc_oxidase_C-sub2"/>
</dbReference>
<dbReference type="Gene3D" id="3.30.70.2740">
    <property type="match status" value="1"/>
</dbReference>
<dbReference type="GO" id="GO:0051990">
    <property type="term" value="F:(R)-2-hydroxyglutarate dehydrogenase activity"/>
    <property type="evidence" value="ECO:0007669"/>
    <property type="project" value="UniProtKB-EC"/>
</dbReference>
<evidence type="ECO:0000259" key="8">
    <source>
        <dbReference type="PROSITE" id="PS51387"/>
    </source>
</evidence>
<evidence type="ECO:0000313" key="9">
    <source>
        <dbReference type="EMBL" id="KAK9797831.1"/>
    </source>
</evidence>
<keyword evidence="3" id="KW-0285">Flavoprotein</keyword>
<evidence type="ECO:0000313" key="10">
    <source>
        <dbReference type="Proteomes" id="UP001465755"/>
    </source>
</evidence>
<dbReference type="SUPFAM" id="SSF56176">
    <property type="entry name" value="FAD-binding/transporter-associated domain-like"/>
    <property type="match status" value="1"/>
</dbReference>
<dbReference type="GO" id="GO:0005739">
    <property type="term" value="C:mitochondrion"/>
    <property type="evidence" value="ECO:0007669"/>
    <property type="project" value="TreeGrafter"/>
</dbReference>
<dbReference type="InterPro" id="IPR004113">
    <property type="entry name" value="FAD-bd_oxidored_4_C"/>
</dbReference>
<dbReference type="EC" id="1.1.99.39" evidence="6"/>
<dbReference type="InterPro" id="IPR006094">
    <property type="entry name" value="Oxid_FAD_bind_N"/>
</dbReference>
<evidence type="ECO:0000256" key="6">
    <source>
        <dbReference type="ARBA" id="ARBA00039003"/>
    </source>
</evidence>
<dbReference type="SUPFAM" id="SSF55103">
    <property type="entry name" value="FAD-linked oxidases, C-terminal domain"/>
    <property type="match status" value="1"/>
</dbReference>
<accession>A0AAW1NWT0</accession>
<dbReference type="FunFam" id="3.30.70.2740:FF:000002">
    <property type="entry name" value="D-2-hydroxyglutarate dehydrogenase mitochondrial"/>
    <property type="match status" value="1"/>
</dbReference>
<comment type="cofactor">
    <cofactor evidence="1">
        <name>FAD</name>
        <dbReference type="ChEBI" id="CHEBI:57692"/>
    </cofactor>
</comment>
<keyword evidence="5" id="KW-0560">Oxidoreductase</keyword>
<proteinExistence type="inferred from homology"/>
<keyword evidence="10" id="KW-1185">Reference proteome</keyword>
<dbReference type="GO" id="GO:0071949">
    <property type="term" value="F:FAD binding"/>
    <property type="evidence" value="ECO:0007669"/>
    <property type="project" value="InterPro"/>
</dbReference>
<dbReference type="InterPro" id="IPR016169">
    <property type="entry name" value="FAD-bd_PCMH_sub2"/>
</dbReference>
<dbReference type="FunFam" id="3.30.43.10:FF:000002">
    <property type="entry name" value="D-2-hydroxyglutarate dehydrogenase, mitochondrial"/>
    <property type="match status" value="1"/>
</dbReference>
<comment type="catalytic activity">
    <reaction evidence="7">
        <text>(R)-2-hydroxyglutarate + A = 2-oxoglutarate + AH2</text>
        <dbReference type="Rhea" id="RHEA:38295"/>
        <dbReference type="ChEBI" id="CHEBI:13193"/>
        <dbReference type="ChEBI" id="CHEBI:15801"/>
        <dbReference type="ChEBI" id="CHEBI:16810"/>
        <dbReference type="ChEBI" id="CHEBI:17499"/>
        <dbReference type="EC" id="1.1.99.39"/>
    </reaction>
</comment>
<name>A0AAW1NWT0_9CHLO</name>
<gene>
    <name evidence="9" type="ORF">WJX73_005363</name>
</gene>
<dbReference type="FunFam" id="1.10.45.10:FF:000001">
    <property type="entry name" value="D-lactate dehydrogenase mitochondrial"/>
    <property type="match status" value="1"/>
</dbReference>
<dbReference type="PANTHER" id="PTHR43716">
    <property type="entry name" value="D-2-HYDROXYGLUTARATE DEHYDROGENASE, MITOCHONDRIAL"/>
    <property type="match status" value="1"/>
</dbReference>
<organism evidence="9 10">
    <name type="scientific">Symbiochloris irregularis</name>
    <dbReference type="NCBI Taxonomy" id="706552"/>
    <lineage>
        <taxon>Eukaryota</taxon>
        <taxon>Viridiplantae</taxon>
        <taxon>Chlorophyta</taxon>
        <taxon>core chlorophytes</taxon>
        <taxon>Trebouxiophyceae</taxon>
        <taxon>Trebouxiales</taxon>
        <taxon>Trebouxiaceae</taxon>
        <taxon>Symbiochloris</taxon>
    </lineage>
</organism>
<dbReference type="Gene3D" id="3.30.465.10">
    <property type="match status" value="1"/>
</dbReference>
<dbReference type="Pfam" id="PF01565">
    <property type="entry name" value="FAD_binding_4"/>
    <property type="match status" value="1"/>
</dbReference>
<dbReference type="AlphaFoldDB" id="A0AAW1NWT0"/>
<dbReference type="InterPro" id="IPR036318">
    <property type="entry name" value="FAD-bd_PCMH-like_sf"/>
</dbReference>
<dbReference type="EMBL" id="JALJOQ010000103">
    <property type="protein sequence ID" value="KAK9797831.1"/>
    <property type="molecule type" value="Genomic_DNA"/>
</dbReference>
<evidence type="ECO:0000256" key="5">
    <source>
        <dbReference type="ARBA" id="ARBA00023002"/>
    </source>
</evidence>
<dbReference type="Pfam" id="PF02913">
    <property type="entry name" value="FAD-oxidase_C"/>
    <property type="match status" value="1"/>
</dbReference>
<dbReference type="InterPro" id="IPR016164">
    <property type="entry name" value="FAD-linked_Oxase-like_C"/>
</dbReference>
<evidence type="ECO:0000256" key="3">
    <source>
        <dbReference type="ARBA" id="ARBA00022630"/>
    </source>
</evidence>
<dbReference type="PROSITE" id="PS51387">
    <property type="entry name" value="FAD_PCMH"/>
    <property type="match status" value="1"/>
</dbReference>
<dbReference type="Gene3D" id="1.10.45.10">
    <property type="entry name" value="Vanillyl-alcohol Oxidase, Chain A, domain 4"/>
    <property type="match status" value="1"/>
</dbReference>
<dbReference type="FunFam" id="3.30.465.10:FF:000001">
    <property type="entry name" value="D-2-hydroxyglutarate dehydrogenase, mitochondrial"/>
    <property type="match status" value="1"/>
</dbReference>
<dbReference type="InterPro" id="IPR016167">
    <property type="entry name" value="FAD-bd_PCMH_sub1"/>
</dbReference>